<evidence type="ECO:0000313" key="5">
    <source>
        <dbReference type="EMBL" id="MBK1812059.1"/>
    </source>
</evidence>
<comment type="caution">
    <text evidence="5">The sequence shown here is derived from an EMBL/GenBank/DDBJ whole genome shotgun (WGS) entry which is preliminary data.</text>
</comment>
<dbReference type="Proteomes" id="UP000596739">
    <property type="component" value="Unassembled WGS sequence"/>
</dbReference>
<keyword evidence="3 4" id="KW-0732">Signal</keyword>
<dbReference type="SUPFAM" id="SSF53850">
    <property type="entry name" value="Periplasmic binding protein-like II"/>
    <property type="match status" value="1"/>
</dbReference>
<dbReference type="EMBL" id="JAENHN010000044">
    <property type="protein sequence ID" value="MBK1812059.1"/>
    <property type="molecule type" value="Genomic_DNA"/>
</dbReference>
<dbReference type="CDD" id="cd13538">
    <property type="entry name" value="PBP2_ModA_like_1"/>
    <property type="match status" value="1"/>
</dbReference>
<dbReference type="NCBIfam" id="TIGR01256">
    <property type="entry name" value="modA"/>
    <property type="match status" value="1"/>
</dbReference>
<keyword evidence="6" id="KW-1185">Reference proteome</keyword>
<evidence type="ECO:0000256" key="1">
    <source>
        <dbReference type="ARBA" id="ARBA00009175"/>
    </source>
</evidence>
<name>A0ABS1ERR7_9CLOT</name>
<dbReference type="InterPro" id="IPR005950">
    <property type="entry name" value="ModA"/>
</dbReference>
<evidence type="ECO:0000256" key="3">
    <source>
        <dbReference type="ARBA" id="ARBA00022729"/>
    </source>
</evidence>
<dbReference type="PANTHER" id="PTHR30632:SF0">
    <property type="entry name" value="SULFATE-BINDING PROTEIN"/>
    <property type="match status" value="1"/>
</dbReference>
<dbReference type="PROSITE" id="PS51257">
    <property type="entry name" value="PROKAR_LIPOPROTEIN"/>
    <property type="match status" value="1"/>
</dbReference>
<dbReference type="Pfam" id="PF13531">
    <property type="entry name" value="SBP_bac_11"/>
    <property type="match status" value="1"/>
</dbReference>
<dbReference type="PIRSF" id="PIRSF004846">
    <property type="entry name" value="ModA"/>
    <property type="match status" value="1"/>
</dbReference>
<keyword evidence="2" id="KW-0479">Metal-binding</keyword>
<dbReference type="RefSeq" id="WP_200270887.1">
    <property type="nucleotide sequence ID" value="NZ_JAENHN010000044.1"/>
</dbReference>
<evidence type="ECO:0000256" key="4">
    <source>
        <dbReference type="SAM" id="SignalP"/>
    </source>
</evidence>
<evidence type="ECO:0000256" key="2">
    <source>
        <dbReference type="ARBA" id="ARBA00022723"/>
    </source>
</evidence>
<feature type="chain" id="PRO_5047289420" evidence="4">
    <location>
        <begin position="23"/>
        <end position="271"/>
    </location>
</feature>
<proteinExistence type="inferred from homology"/>
<reference evidence="6" key="1">
    <citation type="submission" date="2021-01" db="EMBL/GenBank/DDBJ databases">
        <title>Genome public.</title>
        <authorList>
            <person name="Liu C."/>
            <person name="Sun Q."/>
        </authorList>
    </citation>
    <scope>NUCLEOTIDE SEQUENCE [LARGE SCALE GENOMIC DNA]</scope>
    <source>
        <strain evidence="6">YIM B02505</strain>
    </source>
</reference>
<dbReference type="InterPro" id="IPR050682">
    <property type="entry name" value="ModA/WtpA"/>
</dbReference>
<accession>A0ABS1ERR7</accession>
<dbReference type="Gene3D" id="3.40.190.10">
    <property type="entry name" value="Periplasmic binding protein-like II"/>
    <property type="match status" value="2"/>
</dbReference>
<gene>
    <name evidence="5" type="primary">modA</name>
    <name evidence="5" type="ORF">JHL18_15660</name>
</gene>
<sequence length="271" mass="30237">MIKKSKLVAALAALVVVTSGMFGCSKEPKDISRNNDKKIMVFAAASLTESFNDIGKEFKEDKKIDVVFNFAGSQALVQSINQGSPADIFASANTSYMDELKKADKVEESKIFSENKLVICRSKTSKISVGNFKDLSKDDLKLVIGDKTVPVGSYFYKVLEEQKQKKFIDDNTYYAIKANIKSNELNVKDVLAKVVLGEADAGVVYKTDINEANKDKVDIVEISEFNNLKVQYPIMRLKASKNKLEAEEFITYITEGKGKDILKKHGFDIRK</sequence>
<dbReference type="PANTHER" id="PTHR30632">
    <property type="entry name" value="MOLYBDATE-BINDING PERIPLASMIC PROTEIN"/>
    <property type="match status" value="1"/>
</dbReference>
<comment type="similarity">
    <text evidence="1">Belongs to the bacterial solute-binding protein ModA family.</text>
</comment>
<feature type="signal peptide" evidence="4">
    <location>
        <begin position="1"/>
        <end position="22"/>
    </location>
</feature>
<organism evidence="5 6">
    <name type="scientific">Clostridium yunnanense</name>
    <dbReference type="NCBI Taxonomy" id="2800325"/>
    <lineage>
        <taxon>Bacteria</taxon>
        <taxon>Bacillati</taxon>
        <taxon>Bacillota</taxon>
        <taxon>Clostridia</taxon>
        <taxon>Eubacteriales</taxon>
        <taxon>Clostridiaceae</taxon>
        <taxon>Clostridium</taxon>
    </lineage>
</organism>
<protein>
    <submittedName>
        <fullName evidence="5">Molybdate ABC transporter substrate-binding protein</fullName>
    </submittedName>
</protein>
<evidence type="ECO:0000313" key="6">
    <source>
        <dbReference type="Proteomes" id="UP000596739"/>
    </source>
</evidence>